<accession>A0A017HDS4</accession>
<comment type="similarity">
    <text evidence="1">In the C-terminal section; belongs to the class-I pyridoxal-phosphate-dependent aminotransferase family.</text>
</comment>
<comment type="caution">
    <text evidence="7">The sequence shown here is derived from an EMBL/GenBank/DDBJ whole genome shotgun (WGS) entry which is preliminary data.</text>
</comment>
<keyword evidence="7" id="KW-0808">Transferase</keyword>
<feature type="domain" description="HTH gntR-type" evidence="6">
    <location>
        <begin position="14"/>
        <end position="82"/>
    </location>
</feature>
<evidence type="ECO:0000256" key="5">
    <source>
        <dbReference type="ARBA" id="ARBA00023163"/>
    </source>
</evidence>
<dbReference type="Pfam" id="PF00392">
    <property type="entry name" value="GntR"/>
    <property type="match status" value="1"/>
</dbReference>
<dbReference type="PANTHER" id="PTHR46577:SF1">
    <property type="entry name" value="HTH-TYPE TRANSCRIPTIONAL REGULATORY PROTEIN GABR"/>
    <property type="match status" value="1"/>
</dbReference>
<dbReference type="InterPro" id="IPR036390">
    <property type="entry name" value="WH_DNA-bd_sf"/>
</dbReference>
<dbReference type="GO" id="GO:0003677">
    <property type="term" value="F:DNA binding"/>
    <property type="evidence" value="ECO:0007669"/>
    <property type="project" value="UniProtKB-KW"/>
</dbReference>
<dbReference type="Pfam" id="PF00155">
    <property type="entry name" value="Aminotran_1_2"/>
    <property type="match status" value="1"/>
</dbReference>
<evidence type="ECO:0000313" key="8">
    <source>
        <dbReference type="Proteomes" id="UP000025047"/>
    </source>
</evidence>
<keyword evidence="2" id="KW-0663">Pyridoxal phosphate</keyword>
<evidence type="ECO:0000259" key="6">
    <source>
        <dbReference type="PROSITE" id="PS50949"/>
    </source>
</evidence>
<keyword evidence="3" id="KW-0805">Transcription regulation</keyword>
<dbReference type="SUPFAM" id="SSF46785">
    <property type="entry name" value="Winged helix' DNA-binding domain"/>
    <property type="match status" value="1"/>
</dbReference>
<dbReference type="EMBL" id="APGJ01000006">
    <property type="protein sequence ID" value="EYD71939.1"/>
    <property type="molecule type" value="Genomic_DNA"/>
</dbReference>
<keyword evidence="8" id="KW-1185">Reference proteome</keyword>
<dbReference type="PATRIC" id="fig|1122180.6.peg.1995"/>
<proteinExistence type="inferred from homology"/>
<dbReference type="CDD" id="cd07377">
    <property type="entry name" value="WHTH_GntR"/>
    <property type="match status" value="1"/>
</dbReference>
<dbReference type="AlphaFoldDB" id="A0A017HDS4"/>
<dbReference type="HOGENOM" id="CLU_017584_0_0_5"/>
<dbReference type="EC" id="2.6.1.1" evidence="7"/>
<dbReference type="GO" id="GO:0004069">
    <property type="term" value="F:L-aspartate:2-oxoglutarate aminotransferase activity"/>
    <property type="evidence" value="ECO:0007669"/>
    <property type="project" value="UniProtKB-EC"/>
</dbReference>
<dbReference type="PANTHER" id="PTHR46577">
    <property type="entry name" value="HTH-TYPE TRANSCRIPTIONAL REGULATORY PROTEIN GABR"/>
    <property type="match status" value="1"/>
</dbReference>
<keyword evidence="7" id="KW-0032">Aminotransferase</keyword>
<gene>
    <name evidence="7" type="ORF">Lokhon_02010</name>
</gene>
<dbReference type="Gene3D" id="3.40.640.10">
    <property type="entry name" value="Type I PLP-dependent aspartate aminotransferase-like (Major domain)"/>
    <property type="match status" value="1"/>
</dbReference>
<dbReference type="InterPro" id="IPR000524">
    <property type="entry name" value="Tscrpt_reg_HTH_GntR"/>
</dbReference>
<dbReference type="eggNOG" id="COG1167">
    <property type="taxonomic scope" value="Bacteria"/>
</dbReference>
<evidence type="ECO:0000256" key="4">
    <source>
        <dbReference type="ARBA" id="ARBA00023125"/>
    </source>
</evidence>
<protein>
    <submittedName>
        <fullName evidence="7">Transcriptional regulator, GntR family domain / Aspartate aminotransferase</fullName>
        <ecNumber evidence="7">2.6.1.1</ecNumber>
    </submittedName>
</protein>
<keyword evidence="5" id="KW-0804">Transcription</keyword>
<dbReference type="InterPro" id="IPR004839">
    <property type="entry name" value="Aminotransferase_I/II_large"/>
</dbReference>
<evidence type="ECO:0000256" key="3">
    <source>
        <dbReference type="ARBA" id="ARBA00023015"/>
    </source>
</evidence>
<dbReference type="GO" id="GO:0030170">
    <property type="term" value="F:pyridoxal phosphate binding"/>
    <property type="evidence" value="ECO:0007669"/>
    <property type="project" value="InterPro"/>
</dbReference>
<dbReference type="Gene3D" id="1.10.10.10">
    <property type="entry name" value="Winged helix-like DNA-binding domain superfamily/Winged helix DNA-binding domain"/>
    <property type="match status" value="1"/>
</dbReference>
<dbReference type="RefSeq" id="WP_017928507.1">
    <property type="nucleotide sequence ID" value="NZ_KB822998.1"/>
</dbReference>
<evidence type="ECO:0000313" key="7">
    <source>
        <dbReference type="EMBL" id="EYD71939.1"/>
    </source>
</evidence>
<dbReference type="InterPro" id="IPR015421">
    <property type="entry name" value="PyrdxlP-dep_Trfase_major"/>
</dbReference>
<dbReference type="Proteomes" id="UP000025047">
    <property type="component" value="Unassembled WGS sequence"/>
</dbReference>
<dbReference type="CDD" id="cd00609">
    <property type="entry name" value="AAT_like"/>
    <property type="match status" value="1"/>
</dbReference>
<dbReference type="GO" id="GO:0003700">
    <property type="term" value="F:DNA-binding transcription factor activity"/>
    <property type="evidence" value="ECO:0007669"/>
    <property type="project" value="InterPro"/>
</dbReference>
<dbReference type="InterPro" id="IPR015424">
    <property type="entry name" value="PyrdxlP-dep_Trfase"/>
</dbReference>
<dbReference type="STRING" id="1122180.Lokhon_02010"/>
<dbReference type="InterPro" id="IPR051446">
    <property type="entry name" value="HTH_trans_reg/aminotransferase"/>
</dbReference>
<dbReference type="InterPro" id="IPR036388">
    <property type="entry name" value="WH-like_DNA-bd_sf"/>
</dbReference>
<reference evidence="7 8" key="1">
    <citation type="submission" date="2013-03" db="EMBL/GenBank/DDBJ databases">
        <authorList>
            <person name="Fiebig A."/>
            <person name="Goeker M."/>
            <person name="Klenk H.-P.P."/>
        </authorList>
    </citation>
    <scope>NUCLEOTIDE SEQUENCE [LARGE SCALE GENOMIC DNA]</scope>
    <source>
        <strain evidence="7 8">DSM 17492</strain>
    </source>
</reference>
<keyword evidence="4" id="KW-0238">DNA-binding</keyword>
<name>A0A017HDS4_9RHOB</name>
<evidence type="ECO:0000256" key="1">
    <source>
        <dbReference type="ARBA" id="ARBA00005384"/>
    </source>
</evidence>
<evidence type="ECO:0000256" key="2">
    <source>
        <dbReference type="ARBA" id="ARBA00022898"/>
    </source>
</evidence>
<dbReference type="SUPFAM" id="SSF53383">
    <property type="entry name" value="PLP-dependent transferases"/>
    <property type="match status" value="1"/>
</dbReference>
<dbReference type="PROSITE" id="PS50949">
    <property type="entry name" value="HTH_GNTR"/>
    <property type="match status" value="1"/>
</dbReference>
<organism evidence="7 8">
    <name type="scientific">Limimaricola hongkongensis DSM 17492</name>
    <dbReference type="NCBI Taxonomy" id="1122180"/>
    <lineage>
        <taxon>Bacteria</taxon>
        <taxon>Pseudomonadati</taxon>
        <taxon>Pseudomonadota</taxon>
        <taxon>Alphaproteobacteria</taxon>
        <taxon>Rhodobacterales</taxon>
        <taxon>Paracoccaceae</taxon>
        <taxon>Limimaricola</taxon>
    </lineage>
</organism>
<sequence length="465" mass="50137">MDTIWWPSLDKGGPVKHQALKRSIQEAIGSGAIAPGYRLPPVREVAWRLGVTPGTVARAYKDLVEQEVLRAVVGRGTFVAEPDLPAPLPALIDSSGTGQDGRMLNLRTAQVVDVGQGQMLHNLLKTLPDPPPGAYVSYPGADRDAGLRARLADWFAVPAHGPVDPGDMVLTSGAQHGMVVLLQALLHGPRPVVLTEELAYPGFRHAAALVRAEIRGLPFDDEGLLPETLDRACRETGAQLLCTSAEAHNPTTIRTSPERRAQIVSIARQYNLQIIDDDCFRSDAGEDASYRRLAPERSWVVTTLSKTLSPDLRLGAILAAPGRAALPRVAAQQQFFGLSRPTVSLAEAALSSGLAAQVRDAVLEVQGRRLAYLRDRLAPWQPRSREGVPFAWLDLPRGWRPSSLSRAAEAEGIRIKPADEFALIDGRAPSAVRLALTGLREDAAFETAIDRLAALLAAPPHVMEA</sequence>
<dbReference type="SMART" id="SM00345">
    <property type="entry name" value="HTH_GNTR"/>
    <property type="match status" value="1"/>
</dbReference>